<dbReference type="RefSeq" id="WP_074428040.1">
    <property type="nucleotide sequence ID" value="NZ_BJEG01000019.1"/>
</dbReference>
<organism evidence="1 4">
    <name type="scientific">Weissella hellenica</name>
    <dbReference type="NCBI Taxonomy" id="46256"/>
    <lineage>
        <taxon>Bacteria</taxon>
        <taxon>Bacillati</taxon>
        <taxon>Bacillota</taxon>
        <taxon>Bacilli</taxon>
        <taxon>Lactobacillales</taxon>
        <taxon>Lactobacillaceae</taxon>
        <taxon>Weissella</taxon>
    </lineage>
</organism>
<dbReference type="OrthoDB" id="2148301at2"/>
<name>A0A4Y4G847_WEIHE</name>
<dbReference type="AlphaFoldDB" id="A0A4Y4G847"/>
<sequence length="246" mass="28510">MDNQVKIIIDKLGKTDISAIKKYMANISQLIGNATTFTILDPRYKGDYNTLIHEYEQLSNDIPNVKIDSFYVSQYLHSDVRDNVNKFTKDYIGNQKMTVEKTAEGQRLFKQDGQVRIAIITNKAGAVTAVDFAKPGEKRPHQRVSVNSTGNIQVVRHFDTKTKLPVRDEYVDTDLTAQLVVHFDERGLRSDYQLLGWDEPLVYGEVDLYDQWFNRTIEPNDYVINLNRHYDVLFENKHDVNKVFLM</sequence>
<reference evidence="2 3" key="1">
    <citation type="submission" date="2016-08" db="EMBL/GenBank/DDBJ databases">
        <authorList>
            <person name="Varghese N."/>
            <person name="Submissions Spin"/>
        </authorList>
    </citation>
    <scope>NUCLEOTIDE SEQUENCE [LARGE SCALE GENOMIC DNA]</scope>
    <source>
        <strain evidence="2 3">R-53116</strain>
    </source>
</reference>
<evidence type="ECO:0000313" key="3">
    <source>
        <dbReference type="Proteomes" id="UP000182448"/>
    </source>
</evidence>
<accession>A0A4Y4G847</accession>
<evidence type="ECO:0000313" key="1">
    <source>
        <dbReference type="EMBL" id="NKY67699.1"/>
    </source>
</evidence>
<gene>
    <name evidence="2" type="ORF">GA0061075_11819</name>
    <name evidence="1" type="ORF">HF960_08595</name>
</gene>
<protein>
    <submittedName>
        <fullName evidence="1">Uncharacterized protein</fullName>
    </submittedName>
</protein>
<reference evidence="1 4" key="2">
    <citation type="submission" date="2020-04" db="EMBL/GenBank/DDBJ databases">
        <title>MicrobeNet Type strains.</title>
        <authorList>
            <person name="Nicholson A.C."/>
        </authorList>
    </citation>
    <scope>NUCLEOTIDE SEQUENCE [LARGE SCALE GENOMIC DNA]</scope>
    <source>
        <strain evidence="1 4">CCUG 33494</strain>
    </source>
</reference>
<dbReference type="Proteomes" id="UP000585749">
    <property type="component" value="Unassembled WGS sequence"/>
</dbReference>
<keyword evidence="3" id="KW-1185">Reference proteome</keyword>
<dbReference type="Proteomes" id="UP000182448">
    <property type="component" value="Unassembled WGS sequence"/>
</dbReference>
<dbReference type="EMBL" id="FMAW01000018">
    <property type="protein sequence ID" value="SCC12098.1"/>
    <property type="molecule type" value="Genomic_DNA"/>
</dbReference>
<dbReference type="EMBL" id="JAAXPM010000017">
    <property type="protein sequence ID" value="NKY67699.1"/>
    <property type="molecule type" value="Genomic_DNA"/>
</dbReference>
<comment type="caution">
    <text evidence="1">The sequence shown here is derived from an EMBL/GenBank/DDBJ whole genome shotgun (WGS) entry which is preliminary data.</text>
</comment>
<proteinExistence type="predicted"/>
<evidence type="ECO:0000313" key="4">
    <source>
        <dbReference type="Proteomes" id="UP000585749"/>
    </source>
</evidence>
<evidence type="ECO:0000313" key="2">
    <source>
        <dbReference type="EMBL" id="SCC12098.1"/>
    </source>
</evidence>
<dbReference type="GeneID" id="72424855"/>